<dbReference type="InterPro" id="IPR008490">
    <property type="entry name" value="Transposase_InsH_N"/>
</dbReference>
<dbReference type="Pfam" id="PF05598">
    <property type="entry name" value="DUF772"/>
    <property type="match status" value="1"/>
</dbReference>
<reference evidence="5" key="1">
    <citation type="submission" date="2019-04" db="EMBL/GenBank/DDBJ databases">
        <title>Evolution of Biomass-Degrading Anaerobic Consortia Revealed by Metagenomics.</title>
        <authorList>
            <person name="Peng X."/>
        </authorList>
    </citation>
    <scope>NUCLEOTIDE SEQUENCE</scope>
    <source>
        <strain evidence="5">SIG311</strain>
    </source>
</reference>
<accession>A0A927U9E8</accession>
<evidence type="ECO:0000259" key="3">
    <source>
        <dbReference type="Pfam" id="PF05598"/>
    </source>
</evidence>
<dbReference type="PANTHER" id="PTHR33408">
    <property type="entry name" value="TRANSPOSASE"/>
    <property type="match status" value="1"/>
</dbReference>
<dbReference type="InterPro" id="IPR002559">
    <property type="entry name" value="Transposase_11"/>
</dbReference>
<feature type="domain" description="Transposase InsH N-terminal" evidence="3">
    <location>
        <begin position="6"/>
        <end position="97"/>
    </location>
</feature>
<dbReference type="Pfam" id="PF13751">
    <property type="entry name" value="DDE_Tnp_1_6"/>
    <property type="match status" value="1"/>
</dbReference>
<feature type="domain" description="Transposase DDE" evidence="4">
    <location>
        <begin position="396"/>
        <end position="538"/>
    </location>
</feature>
<dbReference type="GO" id="GO:0004803">
    <property type="term" value="F:transposase activity"/>
    <property type="evidence" value="ECO:0007669"/>
    <property type="project" value="InterPro"/>
</dbReference>
<evidence type="ECO:0000259" key="2">
    <source>
        <dbReference type="Pfam" id="PF01609"/>
    </source>
</evidence>
<comment type="caution">
    <text evidence="5">The sequence shown here is derived from an EMBL/GenBank/DDBJ whole genome shotgun (WGS) entry which is preliminary data.</text>
</comment>
<dbReference type="InterPro" id="IPR025668">
    <property type="entry name" value="Tnp_DDE_dom"/>
</dbReference>
<name>A0A927U9E8_9FIRM</name>
<organism evidence="5 6">
    <name type="scientific">Pseudobutyrivibrio ruminis</name>
    <dbReference type="NCBI Taxonomy" id="46206"/>
    <lineage>
        <taxon>Bacteria</taxon>
        <taxon>Bacillati</taxon>
        <taxon>Bacillota</taxon>
        <taxon>Clostridia</taxon>
        <taxon>Lachnospirales</taxon>
        <taxon>Lachnospiraceae</taxon>
        <taxon>Pseudobutyrivibrio</taxon>
    </lineage>
</organism>
<feature type="domain" description="Transposase IS4-like" evidence="2">
    <location>
        <begin position="223"/>
        <end position="319"/>
    </location>
</feature>
<keyword evidence="1" id="KW-0175">Coiled coil</keyword>
<dbReference type="EMBL" id="SVER01000050">
    <property type="protein sequence ID" value="MBE5920769.1"/>
    <property type="molecule type" value="Genomic_DNA"/>
</dbReference>
<dbReference type="Pfam" id="PF01609">
    <property type="entry name" value="DDE_Tnp_1"/>
    <property type="match status" value="1"/>
</dbReference>
<evidence type="ECO:0000313" key="5">
    <source>
        <dbReference type="EMBL" id="MBE5920769.1"/>
    </source>
</evidence>
<evidence type="ECO:0000259" key="4">
    <source>
        <dbReference type="Pfam" id="PF13751"/>
    </source>
</evidence>
<evidence type="ECO:0000313" key="6">
    <source>
        <dbReference type="Proteomes" id="UP000766246"/>
    </source>
</evidence>
<dbReference type="Proteomes" id="UP000766246">
    <property type="component" value="Unassembled WGS sequence"/>
</dbReference>
<dbReference type="PANTHER" id="PTHR33408:SF2">
    <property type="entry name" value="TRANSPOSASE DDE DOMAIN-CONTAINING PROTEIN"/>
    <property type="match status" value="1"/>
</dbReference>
<gene>
    <name evidence="5" type="ORF">E7272_13140</name>
</gene>
<protein>
    <submittedName>
        <fullName evidence="5">DDE transposase</fullName>
    </submittedName>
</protein>
<dbReference type="GO" id="GO:0003677">
    <property type="term" value="F:DNA binding"/>
    <property type="evidence" value="ECO:0007669"/>
    <property type="project" value="InterPro"/>
</dbReference>
<evidence type="ECO:0000256" key="1">
    <source>
        <dbReference type="SAM" id="Coils"/>
    </source>
</evidence>
<dbReference type="GO" id="GO:0006313">
    <property type="term" value="P:DNA transposition"/>
    <property type="evidence" value="ECO:0007669"/>
    <property type="project" value="InterPro"/>
</dbReference>
<proteinExistence type="predicted"/>
<feature type="coiled-coil region" evidence="1">
    <location>
        <begin position="152"/>
        <end position="206"/>
    </location>
</feature>
<dbReference type="AlphaFoldDB" id="A0A927U9E8"/>
<sequence length="553" mass="63687">MMCSWDSLLGEDNDVRIIDAFVNSLDIEQLGFEKATPAAEGRPAYDPRALLKLYIYGNINDIRSSRKLAKACRTNIEVIWLTGGIKPDFRTVSDFRKDNIVCMKKVFHEFNHKISTTIEWGFQSIDGSKFQASNSKDRNFTLSKLDDRIKRMDLQTEEYLRLLDEVDSNEEETTGAFTKEQIEEKLEKISERKARYEGYLKKMEEENLAQISLTDPDSKLMKNKNGYAVSYNIQTAVDSETHLIRNYETTTEATDHGQLLHSVEGIRTDGEILETVADKGYHEKDDMMDCLKNGVIPNVILPEGQDTYELETDYKPCDNVENLTELTDAESLAKCLDAGVVPAAYKDIIEDIKIVQKKKRVLIPSSMEQAASDEEQMIAKAAEGFFVRDMDRDLVYCPAGEILRKKSTTKNGSVRYCNKLACKHCKYQDKCMKNRKSDNYPFKVVEFGDKITEKPCRTWNQEMANQERMKHKYRYEMHTVVQMKFRPDRQKMDQRKGLSEHPFGTIKRTMNAGYFLLRSKKKVDGEFALFSLGYNIKRAINLIGFEQMMAVMG</sequence>